<dbReference type="SUPFAM" id="SSF161098">
    <property type="entry name" value="MetI-like"/>
    <property type="match status" value="1"/>
</dbReference>
<dbReference type="PANTHER" id="PTHR43163:SF6">
    <property type="entry name" value="DIPEPTIDE TRANSPORT SYSTEM PERMEASE PROTEIN DPPB-RELATED"/>
    <property type="match status" value="1"/>
</dbReference>
<evidence type="ECO:0000256" key="4">
    <source>
        <dbReference type="ARBA" id="ARBA00022692"/>
    </source>
</evidence>
<keyword evidence="5 7" id="KW-1133">Transmembrane helix</keyword>
<dbReference type="Gene3D" id="1.10.3720.10">
    <property type="entry name" value="MetI-like"/>
    <property type="match status" value="1"/>
</dbReference>
<protein>
    <submittedName>
        <fullName evidence="9">Peptide/nickel transport system permease protein</fullName>
    </submittedName>
</protein>
<comment type="similarity">
    <text evidence="7">Belongs to the binding-protein-dependent transport system permease family.</text>
</comment>
<keyword evidence="2 7" id="KW-0813">Transport</keyword>
<dbReference type="InterPro" id="IPR000515">
    <property type="entry name" value="MetI-like"/>
</dbReference>
<evidence type="ECO:0000313" key="9">
    <source>
        <dbReference type="EMBL" id="MBB6014717.1"/>
    </source>
</evidence>
<dbReference type="Pfam" id="PF19300">
    <property type="entry name" value="BPD_transp_1_N"/>
    <property type="match status" value="1"/>
</dbReference>
<evidence type="ECO:0000313" key="10">
    <source>
        <dbReference type="Proteomes" id="UP000533306"/>
    </source>
</evidence>
<name>A0A7W9VY08_9HYPH</name>
<feature type="transmembrane region" description="Helical" evidence="7">
    <location>
        <begin position="269"/>
        <end position="291"/>
    </location>
</feature>
<evidence type="ECO:0000259" key="8">
    <source>
        <dbReference type="PROSITE" id="PS50928"/>
    </source>
</evidence>
<evidence type="ECO:0000256" key="1">
    <source>
        <dbReference type="ARBA" id="ARBA00004651"/>
    </source>
</evidence>
<keyword evidence="3" id="KW-1003">Cell membrane</keyword>
<feature type="transmembrane region" description="Helical" evidence="7">
    <location>
        <begin position="39"/>
        <end position="60"/>
    </location>
</feature>
<dbReference type="InterPro" id="IPR035906">
    <property type="entry name" value="MetI-like_sf"/>
</dbReference>
<dbReference type="Proteomes" id="UP000533306">
    <property type="component" value="Unassembled WGS sequence"/>
</dbReference>
<feature type="domain" description="ABC transmembrane type-1" evidence="8">
    <location>
        <begin position="125"/>
        <end position="334"/>
    </location>
</feature>
<feature type="transmembrane region" description="Helical" evidence="7">
    <location>
        <begin position="127"/>
        <end position="150"/>
    </location>
</feature>
<feature type="transmembrane region" description="Helical" evidence="7">
    <location>
        <begin position="311"/>
        <end position="334"/>
    </location>
</feature>
<keyword evidence="4 7" id="KW-0812">Transmembrane</keyword>
<dbReference type="AlphaFoldDB" id="A0A7W9VY08"/>
<proteinExistence type="inferred from homology"/>
<evidence type="ECO:0000256" key="7">
    <source>
        <dbReference type="RuleBase" id="RU363032"/>
    </source>
</evidence>
<evidence type="ECO:0000256" key="5">
    <source>
        <dbReference type="ARBA" id="ARBA00022989"/>
    </source>
</evidence>
<dbReference type="CDD" id="cd06261">
    <property type="entry name" value="TM_PBP2"/>
    <property type="match status" value="1"/>
</dbReference>
<reference evidence="9 10" key="1">
    <citation type="submission" date="2020-08" db="EMBL/GenBank/DDBJ databases">
        <title>Genomic Encyclopedia of Type Strains, Phase IV (KMG-IV): sequencing the most valuable type-strain genomes for metagenomic binning, comparative biology and taxonomic classification.</title>
        <authorList>
            <person name="Goeker M."/>
        </authorList>
    </citation>
    <scope>NUCLEOTIDE SEQUENCE [LARGE SCALE GENOMIC DNA]</scope>
    <source>
        <strain evidence="9 10">DSM 11099</strain>
    </source>
</reference>
<sequence>MAICCWKKADDDSIVPRQRKRKGTLPGRVGLIGFLFRRLLAAIPTVLLVSVAVFLLIRMIPGDPAMVMLGEGANDAALSAFRSELGLDKPLPVQFIVWAEHVVRGDLGRSILLGQPVSMLVLDRLQLSAMIILLAVAVASVLAVAAGLLAAWRQNTLTDVGIVALATVGLSLPSFWIGLLLLFVFGIKLNWLPVVGYVSFSEDPAQAWRFLVLPVLTLVVVEVGVLTRMARASAVEVLRLEYITHARAKGLPERTVLFKHALPNAFAPTLTMIGIVIGALLGGIAVVETVFTLPGLGRLLVEAIYGRDYPVIQGCLLVIALAYVVVNLVVDLLYPIFDPRIGLE</sequence>
<dbReference type="GO" id="GO:0071916">
    <property type="term" value="F:dipeptide transmembrane transporter activity"/>
    <property type="evidence" value="ECO:0007669"/>
    <property type="project" value="TreeGrafter"/>
</dbReference>
<comment type="caution">
    <text evidence="9">The sequence shown here is derived from an EMBL/GenBank/DDBJ whole genome shotgun (WGS) entry which is preliminary data.</text>
</comment>
<evidence type="ECO:0000256" key="6">
    <source>
        <dbReference type="ARBA" id="ARBA00023136"/>
    </source>
</evidence>
<keyword evidence="10" id="KW-1185">Reference proteome</keyword>
<organism evidence="9 10">
    <name type="scientific">Aquamicrobium lusatiense</name>
    <dbReference type="NCBI Taxonomy" id="89772"/>
    <lineage>
        <taxon>Bacteria</taxon>
        <taxon>Pseudomonadati</taxon>
        <taxon>Pseudomonadota</taxon>
        <taxon>Alphaproteobacteria</taxon>
        <taxon>Hyphomicrobiales</taxon>
        <taxon>Phyllobacteriaceae</taxon>
        <taxon>Aquamicrobium</taxon>
    </lineage>
</organism>
<feature type="transmembrane region" description="Helical" evidence="7">
    <location>
        <begin position="162"/>
        <end position="187"/>
    </location>
</feature>
<accession>A0A7W9VY08</accession>
<dbReference type="PROSITE" id="PS50928">
    <property type="entry name" value="ABC_TM1"/>
    <property type="match status" value="1"/>
</dbReference>
<comment type="subcellular location">
    <subcellularLocation>
        <location evidence="1 7">Cell membrane</location>
        <topology evidence="1 7">Multi-pass membrane protein</topology>
    </subcellularLocation>
</comment>
<dbReference type="Pfam" id="PF00528">
    <property type="entry name" value="BPD_transp_1"/>
    <property type="match status" value="1"/>
</dbReference>
<gene>
    <name evidence="9" type="ORF">HNR59_004113</name>
</gene>
<evidence type="ECO:0000256" key="3">
    <source>
        <dbReference type="ARBA" id="ARBA00022475"/>
    </source>
</evidence>
<dbReference type="GO" id="GO:0005886">
    <property type="term" value="C:plasma membrane"/>
    <property type="evidence" value="ECO:0007669"/>
    <property type="project" value="UniProtKB-SubCell"/>
</dbReference>
<evidence type="ECO:0000256" key="2">
    <source>
        <dbReference type="ARBA" id="ARBA00022448"/>
    </source>
</evidence>
<keyword evidence="6 7" id="KW-0472">Membrane</keyword>
<dbReference type="InterPro" id="IPR045621">
    <property type="entry name" value="BPD_transp_1_N"/>
</dbReference>
<feature type="transmembrane region" description="Helical" evidence="7">
    <location>
        <begin position="207"/>
        <end position="226"/>
    </location>
</feature>
<dbReference type="EMBL" id="JACHEU010000009">
    <property type="protein sequence ID" value="MBB6014717.1"/>
    <property type="molecule type" value="Genomic_DNA"/>
</dbReference>
<dbReference type="PANTHER" id="PTHR43163">
    <property type="entry name" value="DIPEPTIDE TRANSPORT SYSTEM PERMEASE PROTEIN DPPB-RELATED"/>
    <property type="match status" value="1"/>
</dbReference>